<name>A0A345ILK2_9DEIO</name>
<dbReference type="EMBL" id="CP031163">
    <property type="protein sequence ID" value="AXH00575.1"/>
    <property type="molecule type" value="Genomic_DNA"/>
</dbReference>
<proteinExistence type="predicted"/>
<geneLocation type="plasmid" evidence="2">
    <name>pdrdi</name>
</geneLocation>
<protein>
    <submittedName>
        <fullName evidence="1">Uncharacterized protein</fullName>
    </submittedName>
</protein>
<gene>
    <name evidence="1" type="ORF">DVJ83_15505</name>
</gene>
<dbReference type="Proteomes" id="UP000253744">
    <property type="component" value="Plasmid pDrdI"/>
</dbReference>
<dbReference type="AlphaFoldDB" id="A0A345ILK2"/>
<dbReference type="RefSeq" id="WP_114673233.1">
    <property type="nucleotide sequence ID" value="NZ_CP031163.1"/>
</dbReference>
<accession>A0A345ILK2</accession>
<organism evidence="1 2">
    <name type="scientific">Deinococcus wulumuqiensis</name>
    <dbReference type="NCBI Taxonomy" id="980427"/>
    <lineage>
        <taxon>Bacteria</taxon>
        <taxon>Thermotogati</taxon>
        <taxon>Deinococcota</taxon>
        <taxon>Deinococci</taxon>
        <taxon>Deinococcales</taxon>
        <taxon>Deinococcaceae</taxon>
        <taxon>Deinococcus</taxon>
    </lineage>
</organism>
<sequence>MMDSMFQSDRQLNVLLRQSACTTPDGGEGTLQTPVAVLELSPAQVSEVLESLNATYPEVITSEEGTEHHSPAFVVTPLPVLDAEDVRVRTATASRFSVTAYWPECRVEYRVETEPVERLGALLPRFLLITEEPGQGTRFTCQAEHGDAELAQIFARTGKPLRVGKDFPPALVAAAKEAYRGKAAVRFGELTVFVTPGGEVMLMSEALEPTPASSLRERDGQWWVRGHPVQL</sequence>
<keyword evidence="1" id="KW-0614">Plasmid</keyword>
<evidence type="ECO:0000313" key="2">
    <source>
        <dbReference type="Proteomes" id="UP000253744"/>
    </source>
</evidence>
<reference evidence="1 2" key="1">
    <citation type="submission" date="2018-07" db="EMBL/GenBank/DDBJ databases">
        <title>Complete Genome and Methylome Analysis of Deinococcus wulumuqiensis NEB 479.</title>
        <authorList>
            <person name="Fomenkov A."/>
            <person name="Luyten Y."/>
            <person name="Vincze T."/>
            <person name="Anton B.P."/>
            <person name="Clark T."/>
            <person name="Roberts R.J."/>
            <person name="Morgan R.D."/>
        </authorList>
    </citation>
    <scope>NUCLEOTIDE SEQUENCE [LARGE SCALE GENOMIC DNA]</scope>
    <source>
        <strain evidence="1 2">NEB 479</strain>
        <plasmid evidence="2">Plasmid pdrdi</plasmid>
    </source>
</reference>
<dbReference type="KEGG" id="dwu:DVJ83_15505"/>
<evidence type="ECO:0000313" key="1">
    <source>
        <dbReference type="EMBL" id="AXH00575.1"/>
    </source>
</evidence>